<comment type="caution">
    <text evidence="2">The sequence shown here is derived from an EMBL/GenBank/DDBJ whole genome shotgun (WGS) entry which is preliminary data.</text>
</comment>
<dbReference type="AlphaFoldDB" id="A0A168KSR9"/>
<dbReference type="EMBL" id="AMYB01000004">
    <property type="protein sequence ID" value="OAD02721.1"/>
    <property type="molecule type" value="Genomic_DNA"/>
</dbReference>
<evidence type="ECO:0000256" key="1">
    <source>
        <dbReference type="SAM" id="MobiDB-lite"/>
    </source>
</evidence>
<dbReference type="OrthoDB" id="2285554at2759"/>
<name>A0A168KSR9_MUCCL</name>
<dbReference type="VEuPathDB" id="FungiDB:MUCCIDRAFT_80750"/>
<sequence length="222" mass="25884">MALDPEVNQDASEDHGEQDQGQTKSGLNEDESEHADEHMEEDDARFWDNSAFPTEPVSFLMFIMVVLLYSKAFITNNEGLEIVMMFLNQILILTNHVYRFPVRVHTLERWADLNNRVYHGSQSYVSCSTCHAMYPVEVNRSRNKKCIWKGSVRNASRCENELYIEKNGVFLPAQLFHYNSIKHTIQTFLQRQHFVHQLESKRKRYPGFVQISKTATPTRHSS</sequence>
<feature type="region of interest" description="Disordered" evidence="1">
    <location>
        <begin position="1"/>
        <end position="40"/>
    </location>
</feature>
<proteinExistence type="predicted"/>
<evidence type="ECO:0000313" key="3">
    <source>
        <dbReference type="Proteomes" id="UP000077051"/>
    </source>
</evidence>
<organism evidence="2 3">
    <name type="scientific">Mucor lusitanicus CBS 277.49</name>
    <dbReference type="NCBI Taxonomy" id="747725"/>
    <lineage>
        <taxon>Eukaryota</taxon>
        <taxon>Fungi</taxon>
        <taxon>Fungi incertae sedis</taxon>
        <taxon>Mucoromycota</taxon>
        <taxon>Mucoromycotina</taxon>
        <taxon>Mucoromycetes</taxon>
        <taxon>Mucorales</taxon>
        <taxon>Mucorineae</taxon>
        <taxon>Mucoraceae</taxon>
        <taxon>Mucor</taxon>
    </lineage>
</organism>
<evidence type="ECO:0000313" key="2">
    <source>
        <dbReference type="EMBL" id="OAD02721.1"/>
    </source>
</evidence>
<reference evidence="2 3" key="1">
    <citation type="submission" date="2015-06" db="EMBL/GenBank/DDBJ databases">
        <title>Expansion of signal transduction pathways in fungi by whole-genome duplication.</title>
        <authorList>
            <consortium name="DOE Joint Genome Institute"/>
            <person name="Corrochano L.M."/>
            <person name="Kuo A."/>
            <person name="Marcet-Houben M."/>
            <person name="Polaino S."/>
            <person name="Salamov A."/>
            <person name="Villalobos J.M."/>
            <person name="Alvarez M.I."/>
            <person name="Avalos J."/>
            <person name="Benito E.P."/>
            <person name="Benoit I."/>
            <person name="Burger G."/>
            <person name="Camino L.P."/>
            <person name="Canovas D."/>
            <person name="Cerda-Olmedo E."/>
            <person name="Cheng J.-F."/>
            <person name="Dominguez A."/>
            <person name="Elias M."/>
            <person name="Eslava A.P."/>
            <person name="Glaser F."/>
            <person name="Grimwood J."/>
            <person name="Gutierrez G."/>
            <person name="Heitman J."/>
            <person name="Henrissat B."/>
            <person name="Iturriaga E.A."/>
            <person name="Lang B.F."/>
            <person name="Lavin J.L."/>
            <person name="Lee S."/>
            <person name="Li W."/>
            <person name="Lindquist E."/>
            <person name="Lopez-Garcia S."/>
            <person name="Luque E.M."/>
            <person name="Marcos A.T."/>
            <person name="Martin J."/>
            <person name="Mccluskey K."/>
            <person name="Medina H.R."/>
            <person name="Miralles-Duran A."/>
            <person name="Miyazaki A."/>
            <person name="Munoz-Torres E."/>
            <person name="Oguiza J.A."/>
            <person name="Ohm R."/>
            <person name="Olmedo M."/>
            <person name="Orejas M."/>
            <person name="Ortiz-Castellanos L."/>
            <person name="Pisabarro A.G."/>
            <person name="Rodriguez-Romero J."/>
            <person name="Ruiz-Herrera J."/>
            <person name="Ruiz-Vazquez R."/>
            <person name="Sanz C."/>
            <person name="Schackwitz W."/>
            <person name="Schmutz J."/>
            <person name="Shahriari M."/>
            <person name="Shelest E."/>
            <person name="Silva-Franco F."/>
            <person name="Soanes D."/>
            <person name="Syed K."/>
            <person name="Tagua V.G."/>
            <person name="Talbot N.J."/>
            <person name="Thon M."/>
            <person name="De Vries R.P."/>
            <person name="Wiebenga A."/>
            <person name="Yadav J.S."/>
            <person name="Braun E.L."/>
            <person name="Baker S."/>
            <person name="Garre V."/>
            <person name="Horwitz B."/>
            <person name="Torres-Martinez S."/>
            <person name="Idnurm A."/>
            <person name="Herrera-Estrella A."/>
            <person name="Gabaldon T."/>
            <person name="Grigoriev I.V."/>
        </authorList>
    </citation>
    <scope>NUCLEOTIDE SEQUENCE [LARGE SCALE GENOMIC DNA]</scope>
    <source>
        <strain evidence="2 3">CBS 277.49</strain>
    </source>
</reference>
<gene>
    <name evidence="2" type="ORF">MUCCIDRAFT_80750</name>
</gene>
<dbReference type="Proteomes" id="UP000077051">
    <property type="component" value="Unassembled WGS sequence"/>
</dbReference>
<protein>
    <submittedName>
        <fullName evidence="2">Uncharacterized protein</fullName>
    </submittedName>
</protein>
<keyword evidence="3" id="KW-1185">Reference proteome</keyword>
<accession>A0A168KSR9</accession>
<dbReference type="STRING" id="747725.A0A168KSR9"/>
<feature type="compositionally biased region" description="Acidic residues" evidence="1">
    <location>
        <begin position="28"/>
        <end position="40"/>
    </location>
</feature>